<keyword evidence="2" id="KW-1185">Reference proteome</keyword>
<accession>A0ABU9NRS0</accession>
<proteinExistence type="predicted"/>
<name>A0ABU9NRS0_9FLAO</name>
<gene>
    <name evidence="1" type="ORF">WFZ86_15855</name>
</gene>
<protein>
    <submittedName>
        <fullName evidence="1">Uncharacterized protein</fullName>
    </submittedName>
</protein>
<dbReference type="Proteomes" id="UP001468798">
    <property type="component" value="Unassembled WGS sequence"/>
</dbReference>
<reference evidence="1 2" key="1">
    <citation type="submission" date="2024-03" db="EMBL/GenBank/DDBJ databases">
        <title>Two novel species of the genus Flavobacterium exhibiting potentially degradation of complex polysaccharides.</title>
        <authorList>
            <person name="Lian X."/>
        </authorList>
    </citation>
    <scope>NUCLEOTIDE SEQUENCE [LARGE SCALE GENOMIC DNA]</scope>
    <source>
        <strain evidence="1 2">N6</strain>
    </source>
</reference>
<dbReference type="RefSeq" id="WP_342692831.1">
    <property type="nucleotide sequence ID" value="NZ_JBCGDP010000018.1"/>
</dbReference>
<evidence type="ECO:0000313" key="2">
    <source>
        <dbReference type="Proteomes" id="UP001468798"/>
    </source>
</evidence>
<evidence type="ECO:0000313" key="1">
    <source>
        <dbReference type="EMBL" id="MEM0577977.1"/>
    </source>
</evidence>
<dbReference type="EMBL" id="JBCGDP010000018">
    <property type="protein sequence ID" value="MEM0577977.1"/>
    <property type="molecule type" value="Genomic_DNA"/>
</dbReference>
<sequence length="106" mass="12594">MKEIVWNQFGASIDMLINVIDKCPDDYFIRDRKFYYLAFHSAIFLDYYATIPPTNFSPLLPFTPKELKDKPKEAIDNLQPDKDYSKKEILEYLKQSRKNVSKLYMA</sequence>
<organism evidence="1 2">
    <name type="scientific">Flavobacterium polysaccharolyticum</name>
    <dbReference type="NCBI Taxonomy" id="3133148"/>
    <lineage>
        <taxon>Bacteria</taxon>
        <taxon>Pseudomonadati</taxon>
        <taxon>Bacteroidota</taxon>
        <taxon>Flavobacteriia</taxon>
        <taxon>Flavobacteriales</taxon>
        <taxon>Flavobacteriaceae</taxon>
        <taxon>Flavobacterium</taxon>
    </lineage>
</organism>
<comment type="caution">
    <text evidence="1">The sequence shown here is derived from an EMBL/GenBank/DDBJ whole genome shotgun (WGS) entry which is preliminary data.</text>
</comment>